<feature type="region of interest" description="Disordered" evidence="6">
    <location>
        <begin position="176"/>
        <end position="236"/>
    </location>
</feature>
<dbReference type="Proteomes" id="UP000748332">
    <property type="component" value="Unassembled WGS sequence"/>
</dbReference>
<evidence type="ECO:0000259" key="7">
    <source>
        <dbReference type="Pfam" id="PF00707"/>
    </source>
</evidence>
<evidence type="ECO:0000256" key="2">
    <source>
        <dbReference type="ARBA" id="ARBA00022540"/>
    </source>
</evidence>
<evidence type="ECO:0000313" key="9">
    <source>
        <dbReference type="EMBL" id="MCA9375039.1"/>
    </source>
</evidence>
<dbReference type="SUPFAM" id="SSF55200">
    <property type="entry name" value="Translation initiation factor IF3, C-terminal domain"/>
    <property type="match status" value="1"/>
</dbReference>
<dbReference type="InterPro" id="IPR019814">
    <property type="entry name" value="Translation_initiation_fac_3_N"/>
</dbReference>
<name>A0A955HYQ7_9BACT</name>
<dbReference type="InterPro" id="IPR036787">
    <property type="entry name" value="T_IF-3_N_sf"/>
</dbReference>
<organism evidence="9 10">
    <name type="scientific">Candidatus Dojkabacteria bacterium</name>
    <dbReference type="NCBI Taxonomy" id="2099670"/>
    <lineage>
        <taxon>Bacteria</taxon>
        <taxon>Candidatus Dojkabacteria</taxon>
    </lineage>
</organism>
<accession>A0A955HYQ7</accession>
<dbReference type="AlphaFoldDB" id="A0A955HYQ7"/>
<evidence type="ECO:0000313" key="10">
    <source>
        <dbReference type="Proteomes" id="UP000748332"/>
    </source>
</evidence>
<evidence type="ECO:0000259" key="8">
    <source>
        <dbReference type="Pfam" id="PF05198"/>
    </source>
</evidence>
<proteinExistence type="inferred from homology"/>
<keyword evidence="3 5" id="KW-0648">Protein biosynthesis</keyword>
<dbReference type="Gene3D" id="3.30.110.10">
    <property type="entry name" value="Translation initiation factor 3 (IF-3), C-terminal domain"/>
    <property type="match status" value="1"/>
</dbReference>
<dbReference type="PANTHER" id="PTHR10938">
    <property type="entry name" value="TRANSLATION INITIATION FACTOR IF-3"/>
    <property type="match status" value="1"/>
</dbReference>
<dbReference type="InterPro" id="IPR036788">
    <property type="entry name" value="T_IF-3_C_sf"/>
</dbReference>
<reference evidence="9" key="1">
    <citation type="submission" date="2020-04" db="EMBL/GenBank/DDBJ databases">
        <authorList>
            <person name="Zhang T."/>
        </authorList>
    </citation>
    <scope>NUCLEOTIDE SEQUENCE</scope>
    <source>
        <strain evidence="9">HKST-UBA16</strain>
    </source>
</reference>
<dbReference type="Pfam" id="PF05198">
    <property type="entry name" value="IF3_N"/>
    <property type="match status" value="1"/>
</dbReference>
<dbReference type="EMBL" id="JAGQLM010000069">
    <property type="protein sequence ID" value="MCA9375039.1"/>
    <property type="molecule type" value="Genomic_DNA"/>
</dbReference>
<evidence type="ECO:0000256" key="1">
    <source>
        <dbReference type="ARBA" id="ARBA00005439"/>
    </source>
</evidence>
<evidence type="ECO:0000256" key="3">
    <source>
        <dbReference type="ARBA" id="ARBA00022917"/>
    </source>
</evidence>
<comment type="subcellular location">
    <subcellularLocation>
        <location evidence="5">Cytoplasm</location>
    </subcellularLocation>
</comment>
<keyword evidence="2 5" id="KW-0396">Initiation factor</keyword>
<evidence type="ECO:0000256" key="5">
    <source>
        <dbReference type="RuleBase" id="RU000646"/>
    </source>
</evidence>
<dbReference type="NCBIfam" id="TIGR00168">
    <property type="entry name" value="infC"/>
    <property type="match status" value="1"/>
</dbReference>
<evidence type="ECO:0000256" key="6">
    <source>
        <dbReference type="SAM" id="MobiDB-lite"/>
    </source>
</evidence>
<dbReference type="InterPro" id="IPR001288">
    <property type="entry name" value="Translation_initiation_fac_3"/>
</dbReference>
<protein>
    <recommendedName>
        <fullName evidence="4 5">Translation initiation factor IF-3</fullName>
    </recommendedName>
</protein>
<gene>
    <name evidence="9" type="primary">infC</name>
    <name evidence="9" type="ORF">KC622_01770</name>
</gene>
<dbReference type="GO" id="GO:0032790">
    <property type="term" value="P:ribosome disassembly"/>
    <property type="evidence" value="ECO:0007669"/>
    <property type="project" value="TreeGrafter"/>
</dbReference>
<comment type="function">
    <text evidence="5">IF-3 binds to the 30S ribosomal subunit and shifts the equilibrium between 70S ribosomes and their 50S and 30S subunits in favor of the free subunits, thus enhancing the availability of 30S subunits on which protein synthesis initiation begins.</text>
</comment>
<evidence type="ECO:0000256" key="4">
    <source>
        <dbReference type="NCBIfam" id="TIGR00168"/>
    </source>
</evidence>
<dbReference type="GO" id="GO:0005737">
    <property type="term" value="C:cytoplasm"/>
    <property type="evidence" value="ECO:0007669"/>
    <property type="project" value="UniProtKB-SubCell"/>
</dbReference>
<comment type="subunit">
    <text evidence="5">Monomer.</text>
</comment>
<feature type="compositionally biased region" description="Basic and acidic residues" evidence="6">
    <location>
        <begin position="194"/>
        <end position="223"/>
    </location>
</feature>
<comment type="similarity">
    <text evidence="1 5">Belongs to the IF-3 family.</text>
</comment>
<dbReference type="SUPFAM" id="SSF54364">
    <property type="entry name" value="Translation initiation factor IF3, N-terminal domain"/>
    <property type="match status" value="1"/>
</dbReference>
<dbReference type="GO" id="GO:0043022">
    <property type="term" value="F:ribosome binding"/>
    <property type="evidence" value="ECO:0007669"/>
    <property type="project" value="TreeGrafter"/>
</dbReference>
<dbReference type="Gene3D" id="3.10.20.80">
    <property type="entry name" value="Translation initiation factor 3 (IF-3), N-terminal domain"/>
    <property type="match status" value="1"/>
</dbReference>
<feature type="compositionally biased region" description="Basic residues" evidence="6">
    <location>
        <begin position="224"/>
        <end position="236"/>
    </location>
</feature>
<sequence length="236" mass="27597">MYKKNYQRNFRKEDTNSLRKNYDIRSQEVSLIDSNGENLGTVPIQVAMSKAKEAEMDLVEVNPKSTPPVCKIMDYSKYLYEQRKKMRKGRKLSKVKEMKEFRFTPLITENDAAFKIRRAIEYLEKGHNVKLTMRRRGRQPEEQARATFTGILTKFEQYSSIEPELKRQGRDIFITFKGNGSSKDKKKSQNSIKTSKDDKSEREQKAKDQVQAKRSAPSEDKKVNKSKKKKVSKKKP</sequence>
<feature type="domain" description="Translation initiation factor 3 C-terminal" evidence="7">
    <location>
        <begin position="97"/>
        <end position="176"/>
    </location>
</feature>
<dbReference type="InterPro" id="IPR019815">
    <property type="entry name" value="Translation_initiation_fac_3_C"/>
</dbReference>
<dbReference type="GO" id="GO:0003743">
    <property type="term" value="F:translation initiation factor activity"/>
    <property type="evidence" value="ECO:0007669"/>
    <property type="project" value="UniProtKB-UniRule"/>
</dbReference>
<comment type="caution">
    <text evidence="9">The sequence shown here is derived from an EMBL/GenBank/DDBJ whole genome shotgun (WGS) entry which is preliminary data.</text>
</comment>
<feature type="domain" description="Translation initiation factor 3 N-terminal" evidence="8">
    <location>
        <begin position="21"/>
        <end position="88"/>
    </location>
</feature>
<dbReference type="InterPro" id="IPR019813">
    <property type="entry name" value="Translation_initiation_fac3_CS"/>
</dbReference>
<dbReference type="PROSITE" id="PS00938">
    <property type="entry name" value="IF3"/>
    <property type="match status" value="1"/>
</dbReference>
<dbReference type="Pfam" id="PF00707">
    <property type="entry name" value="IF3_C"/>
    <property type="match status" value="1"/>
</dbReference>
<reference evidence="9" key="2">
    <citation type="journal article" date="2021" name="Microbiome">
        <title>Successional dynamics and alternative stable states in a saline activated sludge microbial community over 9 years.</title>
        <authorList>
            <person name="Wang Y."/>
            <person name="Ye J."/>
            <person name="Ju F."/>
            <person name="Liu L."/>
            <person name="Boyd J.A."/>
            <person name="Deng Y."/>
            <person name="Parks D.H."/>
            <person name="Jiang X."/>
            <person name="Yin X."/>
            <person name="Woodcroft B.J."/>
            <person name="Tyson G.W."/>
            <person name="Hugenholtz P."/>
            <person name="Polz M.F."/>
            <person name="Zhang T."/>
        </authorList>
    </citation>
    <scope>NUCLEOTIDE SEQUENCE</scope>
    <source>
        <strain evidence="9">HKST-UBA16</strain>
    </source>
</reference>
<dbReference type="PANTHER" id="PTHR10938:SF0">
    <property type="entry name" value="TRANSLATION INITIATION FACTOR IF-3, MITOCHONDRIAL"/>
    <property type="match status" value="1"/>
</dbReference>